<feature type="compositionally biased region" description="Pro residues" evidence="1">
    <location>
        <begin position="1"/>
        <end position="16"/>
    </location>
</feature>
<comment type="caution">
    <text evidence="3">The sequence shown here is derived from an EMBL/GenBank/DDBJ whole genome shotgun (WGS) entry which is preliminary data.</text>
</comment>
<organism evidence="3 4">
    <name type="scientific">Kwoniella newhampshirensis</name>
    <dbReference type="NCBI Taxonomy" id="1651941"/>
    <lineage>
        <taxon>Eukaryota</taxon>
        <taxon>Fungi</taxon>
        <taxon>Dikarya</taxon>
        <taxon>Basidiomycota</taxon>
        <taxon>Agaricomycotina</taxon>
        <taxon>Tremellomycetes</taxon>
        <taxon>Tremellales</taxon>
        <taxon>Cryptococcaceae</taxon>
        <taxon>Kwoniella</taxon>
    </lineage>
</organism>
<dbReference type="Proteomes" id="UP001388673">
    <property type="component" value="Unassembled WGS sequence"/>
</dbReference>
<keyword evidence="4" id="KW-1185">Reference proteome</keyword>
<dbReference type="EMBL" id="JBCAWK010000009">
    <property type="protein sequence ID" value="KAK8849754.1"/>
    <property type="molecule type" value="Genomic_DNA"/>
</dbReference>
<feature type="region of interest" description="Disordered" evidence="1">
    <location>
        <begin position="269"/>
        <end position="289"/>
    </location>
</feature>
<feature type="compositionally biased region" description="Polar residues" evidence="1">
    <location>
        <begin position="18"/>
        <end position="37"/>
    </location>
</feature>
<reference evidence="3 4" key="1">
    <citation type="journal article" date="2024" name="bioRxiv">
        <title>Comparative genomics of Cryptococcus and Kwoniella reveals pathogenesis evolution and contrasting karyotype dynamics via intercentromeric recombination or chromosome fusion.</title>
        <authorList>
            <person name="Coelho M.A."/>
            <person name="David-Palma M."/>
            <person name="Shea T."/>
            <person name="Bowers K."/>
            <person name="McGinley-Smith S."/>
            <person name="Mohammad A.W."/>
            <person name="Gnirke A."/>
            <person name="Yurkov A.M."/>
            <person name="Nowrousian M."/>
            <person name="Sun S."/>
            <person name="Cuomo C.A."/>
            <person name="Heitman J."/>
        </authorList>
    </citation>
    <scope>NUCLEOTIDE SEQUENCE [LARGE SCALE GENOMIC DNA]</scope>
    <source>
        <strain evidence="3 4">CBS 13917</strain>
    </source>
</reference>
<sequence length="542" mass="59438">MPVPPPQTARPPPLPPRKTTQTVPLRQPSLNTGTASTVPAPPLVRSRSPVHLPLYRRLLFPLDDVEKIPKLVIGDGDEVDLINERLHNLIALALRSYILSWYARFTRDRSLLPSIYSTIIRPTLSPILTEIYTSPDRICDFLLLDLPTILTLHIRTYWEARAAVGVGLVGDIGDGYHARLPLLCVSRSTGLSDEGSEVGIVVGGGRYTLSPLYLSTLSSTILHQNKEPDVQRLMAREVLARSIFAGVAKRMYEPWFWYSLFLKFAGEPGDPSSRGTQRRHGESKDEGGARGKKIDQIVWDHVASILSVLWGIWRMAISVMALYAASPAPSEFRTKHARCMDSILGVGRETTGVDGRAGLSAKTWRARLAWSVIEILVTLIGPVLDRLIPHLFHVHVLTPRTSLRLIDTVEKLLFPLDGYPGPSPIDPTPDEAADLKAKAEKRLGEIIPGPVRIIFCPTPTDVVRILEPISDPSCNAHLIGMVLDCLIATMIPDLAIGNTVLSSDATNGTDAEKVIFPGTESPTEVVSDHDLEEDLAEALGDG</sequence>
<evidence type="ECO:0000256" key="1">
    <source>
        <dbReference type="SAM" id="MobiDB-lite"/>
    </source>
</evidence>
<feature type="compositionally biased region" description="Basic and acidic residues" evidence="1">
    <location>
        <begin position="279"/>
        <end position="289"/>
    </location>
</feature>
<dbReference type="RefSeq" id="XP_066801642.1">
    <property type="nucleotide sequence ID" value="XM_066948183.1"/>
</dbReference>
<feature type="domain" description="PXA" evidence="2">
    <location>
        <begin position="82"/>
        <end position="263"/>
    </location>
</feature>
<name>A0AAW0YNR5_9TREE</name>
<evidence type="ECO:0000313" key="3">
    <source>
        <dbReference type="EMBL" id="KAK8849754.1"/>
    </source>
</evidence>
<gene>
    <name evidence="3" type="ORF">IAR55_005089</name>
</gene>
<feature type="region of interest" description="Disordered" evidence="1">
    <location>
        <begin position="1"/>
        <end position="42"/>
    </location>
</feature>
<dbReference type="KEGG" id="kne:92182347"/>
<protein>
    <recommendedName>
        <fullName evidence="2">PXA domain-containing protein</fullName>
    </recommendedName>
</protein>
<accession>A0AAW0YNR5</accession>
<dbReference type="GeneID" id="92182347"/>
<dbReference type="AlphaFoldDB" id="A0AAW0YNR5"/>
<evidence type="ECO:0000259" key="2">
    <source>
        <dbReference type="Pfam" id="PF02194"/>
    </source>
</evidence>
<proteinExistence type="predicted"/>
<dbReference type="Pfam" id="PF02194">
    <property type="entry name" value="PXA"/>
    <property type="match status" value="1"/>
</dbReference>
<evidence type="ECO:0000313" key="4">
    <source>
        <dbReference type="Proteomes" id="UP001388673"/>
    </source>
</evidence>
<dbReference type="InterPro" id="IPR003114">
    <property type="entry name" value="Phox_assoc"/>
</dbReference>